<sequence>MAWASTPKVVLGCFAFGVFWIMAVVPVVPFLPIGRTAGSLLGACLMVVFQVLSPAEAFAAVDLPILGLLFGTMVVSVYLERADAFKYLGHALSWRSLGGKDLLCRLCLLSALCSALFTNDTTCVVLTQFVLEVCREKKLPPQPYLIALASSANIGSAATPIGNPQNLVIAVESKIAFGKFLGGVVPAMVLGLIANTLLLLAYYWKKLRGVDEDAESRQAADTPDLGKSVAASTSTPDGQLRQEAGAPPLPRSSSSSRHLQRASLIAINEILRLEPKGSGHFQVPPHAELQDTPQASLSRFQRFRKKVWKVSVYLVTIGMLVAFLYGLDLSWTAITAAIVLMVLDFTDATPNFSIFFFGGTCLRHWLHQVSYSLLVFFSGMFIAVRGFNRTGAPGQLWDAVEPHARINTAAGIAILSAVVILLSNVASNVPTVLLLGARVAASAAATEGASVKKAWLILAWVSTVAGNLTLVGSAANIIVSEQASRMEEHPYNLSFWNHLRFGAPATFIVIAVGLPLIQG</sequence>
<organism evidence="12">
    <name type="scientific">Selaginella moellendorffii</name>
    <name type="common">Spikemoss</name>
    <dbReference type="NCBI Taxonomy" id="88036"/>
    <lineage>
        <taxon>Eukaryota</taxon>
        <taxon>Viridiplantae</taxon>
        <taxon>Streptophyta</taxon>
        <taxon>Embryophyta</taxon>
        <taxon>Tracheophyta</taxon>
        <taxon>Lycopodiopsida</taxon>
        <taxon>Selaginellales</taxon>
        <taxon>Selaginellaceae</taxon>
        <taxon>Selaginella</taxon>
    </lineage>
</organism>
<dbReference type="GO" id="GO:0015105">
    <property type="term" value="F:arsenite transmembrane transporter activity"/>
    <property type="evidence" value="ECO:0007669"/>
    <property type="project" value="InterPro"/>
</dbReference>
<evidence type="ECO:0000256" key="7">
    <source>
        <dbReference type="ARBA" id="ARBA00023136"/>
    </source>
</evidence>
<feature type="transmembrane region" description="Helical" evidence="9">
    <location>
        <begin position="9"/>
        <end position="27"/>
    </location>
</feature>
<dbReference type="InterPro" id="IPR000802">
    <property type="entry name" value="Arsenical_pump_ArsB"/>
</dbReference>
<name>D8RMR0_SELML</name>
<dbReference type="InParanoid" id="D8RMR0"/>
<feature type="transmembrane region" description="Helical" evidence="9">
    <location>
        <begin position="499"/>
        <end position="517"/>
    </location>
</feature>
<evidence type="ECO:0000256" key="1">
    <source>
        <dbReference type="ARBA" id="ARBA00004651"/>
    </source>
</evidence>
<dbReference type="PRINTS" id="PR00758">
    <property type="entry name" value="ARSENICPUMP"/>
</dbReference>
<dbReference type="PANTHER" id="PTHR43302">
    <property type="entry name" value="TRANSPORTER ARSB-RELATED"/>
    <property type="match status" value="1"/>
</dbReference>
<feature type="transmembrane region" description="Helical" evidence="9">
    <location>
        <begin position="180"/>
        <end position="204"/>
    </location>
</feature>
<feature type="transmembrane region" description="Helical" evidence="9">
    <location>
        <begin position="455"/>
        <end position="479"/>
    </location>
</feature>
<dbReference type="Proteomes" id="UP000001514">
    <property type="component" value="Unassembled WGS sequence"/>
</dbReference>
<accession>D8RMR0</accession>
<dbReference type="OMA" id="SETWINI"/>
<reference evidence="11 12" key="1">
    <citation type="journal article" date="2011" name="Science">
        <title>The Selaginella genome identifies genetic changes associated with the evolution of vascular plants.</title>
        <authorList>
            <person name="Banks J.A."/>
            <person name="Nishiyama T."/>
            <person name="Hasebe M."/>
            <person name="Bowman J.L."/>
            <person name="Gribskov M."/>
            <person name="dePamphilis C."/>
            <person name="Albert V.A."/>
            <person name="Aono N."/>
            <person name="Aoyama T."/>
            <person name="Ambrose B.A."/>
            <person name="Ashton N.W."/>
            <person name="Axtell M.J."/>
            <person name="Barker E."/>
            <person name="Barker M.S."/>
            <person name="Bennetzen J.L."/>
            <person name="Bonawitz N.D."/>
            <person name="Chapple C."/>
            <person name="Cheng C."/>
            <person name="Correa L.G."/>
            <person name="Dacre M."/>
            <person name="DeBarry J."/>
            <person name="Dreyer I."/>
            <person name="Elias M."/>
            <person name="Engstrom E.M."/>
            <person name="Estelle M."/>
            <person name="Feng L."/>
            <person name="Finet C."/>
            <person name="Floyd S.K."/>
            <person name="Frommer W.B."/>
            <person name="Fujita T."/>
            <person name="Gramzow L."/>
            <person name="Gutensohn M."/>
            <person name="Harholt J."/>
            <person name="Hattori M."/>
            <person name="Heyl A."/>
            <person name="Hirai T."/>
            <person name="Hiwatashi Y."/>
            <person name="Ishikawa M."/>
            <person name="Iwata M."/>
            <person name="Karol K.G."/>
            <person name="Koehler B."/>
            <person name="Kolukisaoglu U."/>
            <person name="Kubo M."/>
            <person name="Kurata T."/>
            <person name="Lalonde S."/>
            <person name="Li K."/>
            <person name="Li Y."/>
            <person name="Litt A."/>
            <person name="Lyons E."/>
            <person name="Manning G."/>
            <person name="Maruyama T."/>
            <person name="Michael T.P."/>
            <person name="Mikami K."/>
            <person name="Miyazaki S."/>
            <person name="Morinaga S."/>
            <person name="Murata T."/>
            <person name="Mueller-Roeber B."/>
            <person name="Nelson D.R."/>
            <person name="Obara M."/>
            <person name="Oguri Y."/>
            <person name="Olmstead R.G."/>
            <person name="Onodera N."/>
            <person name="Petersen B.L."/>
            <person name="Pils B."/>
            <person name="Prigge M."/>
            <person name="Rensing S.A."/>
            <person name="Riano-Pachon D.M."/>
            <person name="Roberts A.W."/>
            <person name="Sato Y."/>
            <person name="Scheller H.V."/>
            <person name="Schulz B."/>
            <person name="Schulz C."/>
            <person name="Shakirov E.V."/>
            <person name="Shibagaki N."/>
            <person name="Shinohara N."/>
            <person name="Shippen D.E."/>
            <person name="Soerensen I."/>
            <person name="Sotooka R."/>
            <person name="Sugimoto N."/>
            <person name="Sugita M."/>
            <person name="Sumikawa N."/>
            <person name="Tanurdzic M."/>
            <person name="Theissen G."/>
            <person name="Ulvskov P."/>
            <person name="Wakazuki S."/>
            <person name="Weng J.K."/>
            <person name="Willats W.W."/>
            <person name="Wipf D."/>
            <person name="Wolf P.G."/>
            <person name="Yang L."/>
            <person name="Zimmer A.D."/>
            <person name="Zhu Q."/>
            <person name="Mitros T."/>
            <person name="Hellsten U."/>
            <person name="Loque D."/>
            <person name="Otillar R."/>
            <person name="Salamov A."/>
            <person name="Schmutz J."/>
            <person name="Shapiro H."/>
            <person name="Lindquist E."/>
            <person name="Lucas S."/>
            <person name="Rokhsar D."/>
            <person name="Grigoriev I.V."/>
        </authorList>
    </citation>
    <scope>NUCLEOTIDE SEQUENCE [LARGE SCALE GENOMIC DNA]</scope>
</reference>
<evidence type="ECO:0000259" key="10">
    <source>
        <dbReference type="Pfam" id="PF03600"/>
    </source>
</evidence>
<dbReference type="eggNOG" id="KOG2639">
    <property type="taxonomic scope" value="Eukaryota"/>
</dbReference>
<feature type="domain" description="Citrate transporter-like" evidence="10">
    <location>
        <begin position="19"/>
        <end position="465"/>
    </location>
</feature>
<evidence type="ECO:0000256" key="9">
    <source>
        <dbReference type="SAM" id="Phobius"/>
    </source>
</evidence>
<evidence type="ECO:0000313" key="12">
    <source>
        <dbReference type="Proteomes" id="UP000001514"/>
    </source>
</evidence>
<feature type="region of interest" description="Disordered" evidence="8">
    <location>
        <begin position="215"/>
        <end position="258"/>
    </location>
</feature>
<keyword evidence="3" id="KW-0813">Transport</keyword>
<dbReference type="STRING" id="88036.D8RMR0"/>
<proteinExistence type="inferred from homology"/>
<feature type="transmembrane region" description="Helical" evidence="9">
    <location>
        <begin position="333"/>
        <end position="357"/>
    </location>
</feature>
<evidence type="ECO:0000256" key="3">
    <source>
        <dbReference type="ARBA" id="ARBA00022448"/>
    </source>
</evidence>
<dbReference type="InterPro" id="IPR004680">
    <property type="entry name" value="Cit_transptr-like_dom"/>
</dbReference>
<evidence type="ECO:0000256" key="6">
    <source>
        <dbReference type="ARBA" id="ARBA00022989"/>
    </source>
</evidence>
<dbReference type="FunCoup" id="D8RMR0">
    <property type="interactions" value="43"/>
</dbReference>
<dbReference type="PANTHER" id="PTHR43302:SF5">
    <property type="entry name" value="TRANSPORTER ARSB-RELATED"/>
    <property type="match status" value="1"/>
</dbReference>
<dbReference type="KEGG" id="smo:SELMODRAFT_97439"/>
<keyword evidence="6 9" id="KW-1133">Transmembrane helix</keyword>
<feature type="transmembrane region" description="Helical" evidence="9">
    <location>
        <begin position="408"/>
        <end position="435"/>
    </location>
</feature>
<evidence type="ECO:0000256" key="4">
    <source>
        <dbReference type="ARBA" id="ARBA00022475"/>
    </source>
</evidence>
<dbReference type="GO" id="GO:0016020">
    <property type="term" value="C:membrane"/>
    <property type="evidence" value="ECO:0000318"/>
    <property type="project" value="GO_Central"/>
</dbReference>
<dbReference type="CDD" id="cd01117">
    <property type="entry name" value="YbiR_permease"/>
    <property type="match status" value="1"/>
</dbReference>
<feature type="transmembrane region" description="Helical" evidence="9">
    <location>
        <begin position="59"/>
        <end position="79"/>
    </location>
</feature>
<dbReference type="HOGENOM" id="CLU_011920_0_0_1"/>
<evidence type="ECO:0000313" key="11">
    <source>
        <dbReference type="EMBL" id="EFJ26576.1"/>
    </source>
</evidence>
<dbReference type="GO" id="GO:0005886">
    <property type="term" value="C:plasma membrane"/>
    <property type="evidence" value="ECO:0007669"/>
    <property type="project" value="UniProtKB-SubCell"/>
</dbReference>
<keyword evidence="4" id="KW-1003">Cell membrane</keyword>
<dbReference type="Pfam" id="PF03600">
    <property type="entry name" value="CitMHS"/>
    <property type="match status" value="1"/>
</dbReference>
<dbReference type="AlphaFoldDB" id="D8RMR0"/>
<dbReference type="EMBL" id="GL377584">
    <property type="protein sequence ID" value="EFJ26576.1"/>
    <property type="molecule type" value="Genomic_DNA"/>
</dbReference>
<protein>
    <recommendedName>
        <fullName evidence="10">Citrate transporter-like domain-containing protein</fullName>
    </recommendedName>
</protein>
<comment type="subcellular location">
    <subcellularLocation>
        <location evidence="1">Cell membrane</location>
        <topology evidence="1">Multi-pass membrane protein</topology>
    </subcellularLocation>
</comment>
<feature type="transmembrane region" description="Helical" evidence="9">
    <location>
        <begin position="307"/>
        <end position="327"/>
    </location>
</feature>
<keyword evidence="5 9" id="KW-0812">Transmembrane</keyword>
<keyword evidence="7 9" id="KW-0472">Membrane</keyword>
<gene>
    <name evidence="11" type="ORF">SELMODRAFT_97439</name>
</gene>
<evidence type="ECO:0000256" key="5">
    <source>
        <dbReference type="ARBA" id="ARBA00022692"/>
    </source>
</evidence>
<dbReference type="Gramene" id="EFJ26576">
    <property type="protein sequence ID" value="EFJ26576"/>
    <property type="gene ID" value="SELMODRAFT_97439"/>
</dbReference>
<comment type="similarity">
    <text evidence="2">Belongs to the CitM (TC 2.A.11) transporter family.</text>
</comment>
<feature type="transmembrane region" description="Helical" evidence="9">
    <location>
        <begin position="369"/>
        <end position="388"/>
    </location>
</feature>
<evidence type="ECO:0000256" key="2">
    <source>
        <dbReference type="ARBA" id="ARBA00009843"/>
    </source>
</evidence>
<keyword evidence="12" id="KW-1185">Reference proteome</keyword>
<evidence type="ECO:0000256" key="8">
    <source>
        <dbReference type="SAM" id="MobiDB-lite"/>
    </source>
</evidence>